<evidence type="ECO:0000256" key="1">
    <source>
        <dbReference type="SAM" id="MobiDB-lite"/>
    </source>
</evidence>
<reference evidence="2" key="1">
    <citation type="journal article" date="2018" name="BMC Genomics">
        <title>Comparative genomics of the wheat fungal pathogen Pyrenophora tritici-repentis reveals chromosomal variations and genome plasticity.</title>
        <authorList>
            <person name="Moolhuijzen P."/>
            <person name="See P.T."/>
            <person name="Hane J.K."/>
            <person name="Shi G."/>
            <person name="Liu Z."/>
            <person name="Oliver R.P."/>
            <person name="Moffat C.S."/>
        </authorList>
    </citation>
    <scope>NUCLEOTIDE SEQUENCE [LARGE SCALE GENOMIC DNA]</scope>
    <source>
        <strain evidence="2">M4</strain>
    </source>
</reference>
<name>A0A2W1HVL5_9PLEO</name>
<proteinExistence type="predicted"/>
<accession>A0A2W1HVL5</accession>
<comment type="caution">
    <text evidence="2">The sequence shown here is derived from an EMBL/GenBank/DDBJ whole genome shotgun (WGS) entry which is preliminary data.</text>
</comment>
<organism evidence="2 4">
    <name type="scientific">Pyrenophora tritici-repentis</name>
    <dbReference type="NCBI Taxonomy" id="45151"/>
    <lineage>
        <taxon>Eukaryota</taxon>
        <taxon>Fungi</taxon>
        <taxon>Dikarya</taxon>
        <taxon>Ascomycota</taxon>
        <taxon>Pezizomycotina</taxon>
        <taxon>Dothideomycetes</taxon>
        <taxon>Pleosporomycetidae</taxon>
        <taxon>Pleosporales</taxon>
        <taxon>Pleosporineae</taxon>
        <taxon>Pleosporaceae</taxon>
        <taxon>Pyrenophora</taxon>
    </lineage>
</organism>
<sequence length="425" mass="48238">MDPWLQPFSRPFSRRSTSPRKDSRPASPRDSTPTSPIDSKQTSPQKESRTMNGLLSPEFIPVSRSNSDASPRSSTSGRRESILEVVKNRLRSSSNASMASNKSQAVDFSDVENWFNGFRQYNRLISISTSTQPVPTKEIEKASKVLSKNCGGQFIHGIPESVFDIALLWCPAGILERSNPEEPSWSWSGYTGTVNFPFDPTSCPDIYKLPRGEGSWFRSEIKHFTVGPSDHKQRYTVRRDRKSSALRVDYQTPFDTPHGSYPSIESDTLHFSASTISAERFDVKQIEHNGKAIPCSHLINDKDQACGVIMDYESSLLTTHHEGDWEYVLLSRNLWREPSPDNRRPSLNTMHPSGTPIWDGERFLWDAHVGECDEEHFAVGDWKMLNVMLIKWVDNGKNAERVAIARIHEDAWNARSPRQKEIVLK</sequence>
<dbReference type="OrthoDB" id="3830006at2759"/>
<dbReference type="Proteomes" id="UP000249757">
    <property type="component" value="Unassembled WGS sequence"/>
</dbReference>
<evidence type="ECO:0000313" key="2">
    <source>
        <dbReference type="EMBL" id="KAF7574286.1"/>
    </source>
</evidence>
<dbReference type="EMBL" id="NQIK02000002">
    <property type="protein sequence ID" value="KAF7574286.1"/>
    <property type="molecule type" value="Genomic_DNA"/>
</dbReference>
<dbReference type="EMBL" id="NRDI02000002">
    <property type="protein sequence ID" value="KAI1518380.1"/>
    <property type="molecule type" value="Genomic_DNA"/>
</dbReference>
<evidence type="ECO:0000313" key="4">
    <source>
        <dbReference type="Proteomes" id="UP000245464"/>
    </source>
</evidence>
<reference evidence="3" key="3">
    <citation type="journal article" date="2022" name="bioRxiv">
        <title>A global pangenome for the wheat fungal pathogen Pyrenophora tritici-repentis and prediction of effector protein structural homology.</title>
        <authorList>
            <person name="Moolhuijzen P."/>
            <person name="See P.T."/>
            <person name="Shi G."/>
            <person name="Powell H.R."/>
            <person name="Cockram J."/>
            <person name="Jorgensen L.N."/>
            <person name="Benslimane H."/>
            <person name="Strelkov S.E."/>
            <person name="Turner J."/>
            <person name="Liu Z."/>
            <person name="Moffat C.S."/>
        </authorList>
    </citation>
    <scope>NUCLEOTIDE SEQUENCE</scope>
    <source>
        <strain evidence="3">86-124</strain>
    </source>
</reference>
<protein>
    <submittedName>
        <fullName evidence="2">Uncharacterized protein</fullName>
    </submittedName>
</protein>
<gene>
    <name evidence="3" type="ORF">Ptr86124_001508</name>
    <name evidence="2" type="ORF">PtrM4_059090</name>
</gene>
<feature type="region of interest" description="Disordered" evidence="1">
    <location>
        <begin position="1"/>
        <end position="82"/>
    </location>
</feature>
<evidence type="ECO:0000313" key="5">
    <source>
        <dbReference type="Proteomes" id="UP000249757"/>
    </source>
</evidence>
<keyword evidence="5" id="KW-1185">Reference proteome</keyword>
<dbReference type="AlphaFoldDB" id="A0A2W1HVL5"/>
<feature type="compositionally biased region" description="Low complexity" evidence="1">
    <location>
        <begin position="7"/>
        <end position="16"/>
    </location>
</feature>
<feature type="compositionally biased region" description="Polar residues" evidence="1">
    <location>
        <begin position="29"/>
        <end position="53"/>
    </location>
</feature>
<reference evidence="5" key="4">
    <citation type="journal article" date="2022" name="Microb. Genom.">
        <title>A global pangenome for the wheat fungal pathogen Pyrenophora tritici-repentis and prediction of effector protein structural homology.</title>
        <authorList>
            <person name="Moolhuijzen P.M."/>
            <person name="See P.T."/>
            <person name="Shi G."/>
            <person name="Powell H.R."/>
            <person name="Cockram J."/>
            <person name="Jorgensen L.N."/>
            <person name="Benslimane H."/>
            <person name="Strelkov S.E."/>
            <person name="Turner J."/>
            <person name="Liu Z."/>
            <person name="Moffat C.S."/>
        </authorList>
    </citation>
    <scope>NUCLEOTIDE SEQUENCE [LARGE SCALE GENOMIC DNA]</scope>
</reference>
<feature type="compositionally biased region" description="Low complexity" evidence="1">
    <location>
        <begin position="63"/>
        <end position="76"/>
    </location>
</feature>
<evidence type="ECO:0000313" key="3">
    <source>
        <dbReference type="EMBL" id="KAI1518380.1"/>
    </source>
</evidence>
<dbReference type="Proteomes" id="UP000245464">
    <property type="component" value="Chromosome 2"/>
</dbReference>
<reference evidence="3" key="2">
    <citation type="submission" date="2021-05" db="EMBL/GenBank/DDBJ databases">
        <authorList>
            <person name="Moolhuijzen P.M."/>
            <person name="Moffat C.S."/>
        </authorList>
    </citation>
    <scope>NUCLEOTIDE SEQUENCE</scope>
    <source>
        <strain evidence="3">86-124</strain>
    </source>
</reference>